<proteinExistence type="predicted"/>
<dbReference type="Pfam" id="PF00795">
    <property type="entry name" value="CN_hydrolase"/>
    <property type="match status" value="1"/>
</dbReference>
<dbReference type="GeneID" id="41595658"/>
<feature type="domain" description="CN hydrolase" evidence="1">
    <location>
        <begin position="4"/>
        <end position="274"/>
    </location>
</feature>
<evidence type="ECO:0000313" key="3">
    <source>
        <dbReference type="Proteomes" id="UP000236248"/>
    </source>
</evidence>
<dbReference type="Proteomes" id="UP000236248">
    <property type="component" value="Chromosome NCAV"/>
</dbReference>
<dbReference type="PANTHER" id="PTHR23088">
    <property type="entry name" value="NITRILASE-RELATED"/>
    <property type="match status" value="1"/>
</dbReference>
<dbReference type="InterPro" id="IPR036526">
    <property type="entry name" value="C-N_Hydrolase_sf"/>
</dbReference>
<dbReference type="EMBL" id="LT981265">
    <property type="protein sequence ID" value="SPC34831.1"/>
    <property type="molecule type" value="Genomic_DNA"/>
</dbReference>
<evidence type="ECO:0000259" key="1">
    <source>
        <dbReference type="PROSITE" id="PS50263"/>
    </source>
</evidence>
<dbReference type="InterPro" id="IPR003010">
    <property type="entry name" value="C-N_Hydrolase"/>
</dbReference>
<dbReference type="GO" id="GO:0016787">
    <property type="term" value="F:hydrolase activity"/>
    <property type="evidence" value="ECO:0007669"/>
    <property type="project" value="UniProtKB-KW"/>
</dbReference>
<protein>
    <submittedName>
        <fullName evidence="2">Putative Amidohydrolase</fullName>
    </submittedName>
</protein>
<gene>
    <name evidence="2" type="ORF">NCAV_1668</name>
</gene>
<sequence>MRRLRIASTQFILKPYSSLSSFMDDVSKMLDMSKGCDIVVFGEWFTLGLLSIDMDIDKATYDDIPRLARFTDDLCSRFSDLAIGRGQCIVAGTTVEEHSGRYYDTCFIFMPDGSMYRHRKTHLFPLEKDAWHMSEHDTMEVFEYSSRGCNNSDSSSIEQDGFSVKFGVCICYESQIPECSRVLALNGAELIVCPSLTLTDAGYNRIRHSCEARCIENQLLVVLSSTVGNLAPFPVRGIGRSAILAPCDKPWPSNGIIADGIMNVEHIVMAEVDLDGIKMTREHGAARTHRDRMEKIQLYSRWFASYLGK</sequence>
<keyword evidence="2" id="KW-0378">Hydrolase</keyword>
<name>A0A2K5AT69_9ARCH</name>
<dbReference type="SUPFAM" id="SSF56317">
    <property type="entry name" value="Carbon-nitrogen hydrolase"/>
    <property type="match status" value="1"/>
</dbReference>
<dbReference type="PANTHER" id="PTHR23088:SF50">
    <property type="entry name" value="HYDROLASE YHCX"/>
    <property type="match status" value="1"/>
</dbReference>
<keyword evidence="3" id="KW-1185">Reference proteome</keyword>
<dbReference type="PROSITE" id="PS50263">
    <property type="entry name" value="CN_HYDROLASE"/>
    <property type="match status" value="1"/>
</dbReference>
<organism evidence="2 3">
    <name type="scientific">Candidatus Nitrosocaldus cavascurensis</name>
    <dbReference type="NCBI Taxonomy" id="2058097"/>
    <lineage>
        <taxon>Archaea</taxon>
        <taxon>Nitrososphaerota</taxon>
        <taxon>Nitrososphaeria</taxon>
        <taxon>Candidatus Nitrosocaldales</taxon>
        <taxon>Candidatus Nitrosocaldaceae</taxon>
        <taxon>Candidatus Nitrosocaldus</taxon>
    </lineage>
</organism>
<accession>A0A2K5AT69</accession>
<dbReference type="Gene3D" id="3.60.110.10">
    <property type="entry name" value="Carbon-nitrogen hydrolase"/>
    <property type="match status" value="1"/>
</dbReference>
<dbReference type="AlphaFoldDB" id="A0A2K5AT69"/>
<evidence type="ECO:0000313" key="2">
    <source>
        <dbReference type="EMBL" id="SPC34831.1"/>
    </source>
</evidence>
<dbReference type="KEGG" id="ncv:NCAV_1668"/>
<reference evidence="3" key="1">
    <citation type="submission" date="2018-01" db="EMBL/GenBank/DDBJ databases">
        <authorList>
            <person name="Kerou L M."/>
        </authorList>
    </citation>
    <scope>NUCLEOTIDE SEQUENCE [LARGE SCALE GENOMIC DNA]</scope>
    <source>
        <strain evidence="3">SCU2</strain>
    </source>
</reference>
<dbReference type="RefSeq" id="WP_103286583.1">
    <property type="nucleotide sequence ID" value="NZ_LT981265.1"/>
</dbReference>